<evidence type="ECO:0000313" key="8">
    <source>
        <dbReference type="EMBL" id="TQM01937.1"/>
    </source>
</evidence>
<dbReference type="Pfam" id="PF13977">
    <property type="entry name" value="TetR_C_6"/>
    <property type="match status" value="1"/>
</dbReference>
<dbReference type="PRINTS" id="PR00455">
    <property type="entry name" value="HTHTETR"/>
</dbReference>
<gene>
    <name evidence="8" type="ORF">FB558_8456</name>
</gene>
<sequence>MTGATAAPAPRGAGGAPATQPERTEASRRALIDATIALLAREGYRAASVARIQEESGLSRGLVNYHFGSKLKLMEAVVERIRTAYKDQTVGEHGRETMTGLEQVLEMFGSYLNRMVVRPEGSRVMLVLATESVSDAPEVRSAVQEAYTGLRETMIEMLRAGIADGTVRADLDPVGHAAVLAAVLRGTALQYFVDPDGFDLDGTRAAALAMLERDLSADRGSRRPPPPRR</sequence>
<comment type="caution">
    <text evidence="8">The sequence shown here is derived from an EMBL/GenBank/DDBJ whole genome shotgun (WGS) entry which is preliminary data.</text>
</comment>
<proteinExistence type="predicted"/>
<evidence type="ECO:0000259" key="7">
    <source>
        <dbReference type="PROSITE" id="PS50977"/>
    </source>
</evidence>
<feature type="region of interest" description="Disordered" evidence="6">
    <location>
        <begin position="1"/>
        <end position="25"/>
    </location>
</feature>
<keyword evidence="1" id="KW-0678">Repressor</keyword>
<dbReference type="Pfam" id="PF00440">
    <property type="entry name" value="TetR_N"/>
    <property type="match status" value="1"/>
</dbReference>
<evidence type="ECO:0000256" key="3">
    <source>
        <dbReference type="ARBA" id="ARBA00023125"/>
    </source>
</evidence>
<dbReference type="RefSeq" id="WP_142065030.1">
    <property type="nucleotide sequence ID" value="NZ_VFPA01000008.1"/>
</dbReference>
<dbReference type="PANTHER" id="PTHR30055:SF234">
    <property type="entry name" value="HTH-TYPE TRANSCRIPTIONAL REGULATOR BETI"/>
    <property type="match status" value="1"/>
</dbReference>
<name>A0A543CXU8_9PSEU</name>
<dbReference type="PROSITE" id="PS01081">
    <property type="entry name" value="HTH_TETR_1"/>
    <property type="match status" value="1"/>
</dbReference>
<dbReference type="EMBL" id="VFPA01000008">
    <property type="protein sequence ID" value="TQM01937.1"/>
    <property type="molecule type" value="Genomic_DNA"/>
</dbReference>
<accession>A0A543CXU8</accession>
<evidence type="ECO:0000256" key="2">
    <source>
        <dbReference type="ARBA" id="ARBA00023015"/>
    </source>
</evidence>
<keyword evidence="2" id="KW-0805">Transcription regulation</keyword>
<feature type="domain" description="HTH tetR-type" evidence="7">
    <location>
        <begin position="25"/>
        <end position="85"/>
    </location>
</feature>
<feature type="compositionally biased region" description="Low complexity" evidence="6">
    <location>
        <begin position="1"/>
        <end position="19"/>
    </location>
</feature>
<dbReference type="PROSITE" id="PS50977">
    <property type="entry name" value="HTH_TETR_2"/>
    <property type="match status" value="1"/>
</dbReference>
<dbReference type="SUPFAM" id="SSF48498">
    <property type="entry name" value="Tetracyclin repressor-like, C-terminal domain"/>
    <property type="match status" value="1"/>
</dbReference>
<protein>
    <submittedName>
        <fullName evidence="8">TetR family transcriptional regulator</fullName>
    </submittedName>
</protein>
<dbReference type="SUPFAM" id="SSF46689">
    <property type="entry name" value="Homeodomain-like"/>
    <property type="match status" value="1"/>
</dbReference>
<reference evidence="8 9" key="1">
    <citation type="submission" date="2019-06" db="EMBL/GenBank/DDBJ databases">
        <title>Sequencing the genomes of 1000 actinobacteria strains.</title>
        <authorList>
            <person name="Klenk H.-P."/>
        </authorList>
    </citation>
    <scope>NUCLEOTIDE SEQUENCE [LARGE SCALE GENOMIC DNA]</scope>
    <source>
        <strain evidence="8 9">DSM 45301</strain>
    </source>
</reference>
<dbReference type="InterPro" id="IPR009057">
    <property type="entry name" value="Homeodomain-like_sf"/>
</dbReference>
<evidence type="ECO:0000256" key="4">
    <source>
        <dbReference type="ARBA" id="ARBA00023163"/>
    </source>
</evidence>
<dbReference type="Proteomes" id="UP000315677">
    <property type="component" value="Unassembled WGS sequence"/>
</dbReference>
<keyword evidence="4" id="KW-0804">Transcription</keyword>
<dbReference type="InterPro" id="IPR036271">
    <property type="entry name" value="Tet_transcr_reg_TetR-rel_C_sf"/>
</dbReference>
<dbReference type="PANTHER" id="PTHR30055">
    <property type="entry name" value="HTH-TYPE TRANSCRIPTIONAL REGULATOR RUTR"/>
    <property type="match status" value="1"/>
</dbReference>
<evidence type="ECO:0000313" key="9">
    <source>
        <dbReference type="Proteomes" id="UP000315677"/>
    </source>
</evidence>
<evidence type="ECO:0000256" key="1">
    <source>
        <dbReference type="ARBA" id="ARBA00022491"/>
    </source>
</evidence>
<keyword evidence="3 5" id="KW-0238">DNA-binding</keyword>
<dbReference type="Gene3D" id="1.10.357.10">
    <property type="entry name" value="Tetracycline Repressor, domain 2"/>
    <property type="match status" value="1"/>
</dbReference>
<keyword evidence="9" id="KW-1185">Reference proteome</keyword>
<dbReference type="GO" id="GO:0003700">
    <property type="term" value="F:DNA-binding transcription factor activity"/>
    <property type="evidence" value="ECO:0007669"/>
    <property type="project" value="TreeGrafter"/>
</dbReference>
<dbReference type="GO" id="GO:0000976">
    <property type="term" value="F:transcription cis-regulatory region binding"/>
    <property type="evidence" value="ECO:0007669"/>
    <property type="project" value="TreeGrafter"/>
</dbReference>
<dbReference type="InterPro" id="IPR001647">
    <property type="entry name" value="HTH_TetR"/>
</dbReference>
<dbReference type="InterPro" id="IPR039538">
    <property type="entry name" value="BetI_C"/>
</dbReference>
<organism evidence="8 9">
    <name type="scientific">Pseudonocardia kunmingensis</name>
    <dbReference type="NCBI Taxonomy" id="630975"/>
    <lineage>
        <taxon>Bacteria</taxon>
        <taxon>Bacillati</taxon>
        <taxon>Actinomycetota</taxon>
        <taxon>Actinomycetes</taxon>
        <taxon>Pseudonocardiales</taxon>
        <taxon>Pseudonocardiaceae</taxon>
        <taxon>Pseudonocardia</taxon>
    </lineage>
</organism>
<feature type="DNA-binding region" description="H-T-H motif" evidence="5">
    <location>
        <begin position="48"/>
        <end position="67"/>
    </location>
</feature>
<dbReference type="InterPro" id="IPR050109">
    <property type="entry name" value="HTH-type_TetR-like_transc_reg"/>
</dbReference>
<dbReference type="OrthoDB" id="9806334at2"/>
<evidence type="ECO:0000256" key="5">
    <source>
        <dbReference type="PROSITE-ProRule" id="PRU00335"/>
    </source>
</evidence>
<evidence type="ECO:0000256" key="6">
    <source>
        <dbReference type="SAM" id="MobiDB-lite"/>
    </source>
</evidence>
<dbReference type="InterPro" id="IPR023772">
    <property type="entry name" value="DNA-bd_HTH_TetR-type_CS"/>
</dbReference>
<dbReference type="AlphaFoldDB" id="A0A543CXU8"/>